<reference evidence="7 8" key="1">
    <citation type="journal article" date="2015" name="Sci. Rep.">
        <title>Genome of the facultative scuticociliatosis pathogen Pseudocohnilembus persalinus provides insight into its virulence through horizontal gene transfer.</title>
        <authorList>
            <person name="Xiong J."/>
            <person name="Wang G."/>
            <person name="Cheng J."/>
            <person name="Tian M."/>
            <person name="Pan X."/>
            <person name="Warren A."/>
            <person name="Jiang C."/>
            <person name="Yuan D."/>
            <person name="Miao W."/>
        </authorList>
    </citation>
    <scope>NUCLEOTIDE SEQUENCE [LARGE SCALE GENOMIC DNA]</scope>
    <source>
        <strain evidence="7">36N120E</strain>
    </source>
</reference>
<evidence type="ECO:0000256" key="3">
    <source>
        <dbReference type="ARBA" id="ARBA00022691"/>
    </source>
</evidence>
<dbReference type="InParanoid" id="A0A0V0QPD4"/>
<keyword evidence="1" id="KW-0489">Methyltransferase</keyword>
<dbReference type="PANTHER" id="PTHR45747">
    <property type="entry name" value="HISTONE-LYSINE N-METHYLTRANSFERASE E(Z)"/>
    <property type="match status" value="1"/>
</dbReference>
<proteinExistence type="predicted"/>
<keyword evidence="5" id="KW-0804">Transcription</keyword>
<evidence type="ECO:0000313" key="7">
    <source>
        <dbReference type="EMBL" id="KRX04223.1"/>
    </source>
</evidence>
<dbReference type="GO" id="GO:0046976">
    <property type="term" value="F:histone H3K27 methyltransferase activity"/>
    <property type="evidence" value="ECO:0007669"/>
    <property type="project" value="TreeGrafter"/>
</dbReference>
<dbReference type="InterPro" id="IPR041355">
    <property type="entry name" value="Pre-SET_CXC"/>
</dbReference>
<dbReference type="InterPro" id="IPR026489">
    <property type="entry name" value="CXC_dom"/>
</dbReference>
<evidence type="ECO:0000256" key="4">
    <source>
        <dbReference type="ARBA" id="ARBA00023015"/>
    </source>
</evidence>
<gene>
    <name evidence="7" type="ORF">PPERSA_11347</name>
</gene>
<keyword evidence="2" id="KW-0808">Transferase</keyword>
<dbReference type="AlphaFoldDB" id="A0A0V0QPD4"/>
<keyword evidence="4" id="KW-0805">Transcription regulation</keyword>
<comment type="caution">
    <text evidence="7">The sequence shown here is derived from an EMBL/GenBank/DDBJ whole genome shotgun (WGS) entry which is preliminary data.</text>
</comment>
<dbReference type="GO" id="GO:0031507">
    <property type="term" value="P:heterochromatin formation"/>
    <property type="evidence" value="ECO:0007669"/>
    <property type="project" value="TreeGrafter"/>
</dbReference>
<dbReference type="PROSITE" id="PS51633">
    <property type="entry name" value="CXC"/>
    <property type="match status" value="1"/>
</dbReference>
<feature type="domain" description="CXC" evidence="6">
    <location>
        <begin position="225"/>
        <end position="330"/>
    </location>
</feature>
<protein>
    <recommendedName>
        <fullName evidence="6">CXC domain-containing protein</fullName>
    </recommendedName>
</protein>
<dbReference type="EMBL" id="LDAU01000120">
    <property type="protein sequence ID" value="KRX04223.1"/>
    <property type="molecule type" value="Genomic_DNA"/>
</dbReference>
<evidence type="ECO:0000313" key="8">
    <source>
        <dbReference type="Proteomes" id="UP000054937"/>
    </source>
</evidence>
<dbReference type="GO" id="GO:0032259">
    <property type="term" value="P:methylation"/>
    <property type="evidence" value="ECO:0007669"/>
    <property type="project" value="UniProtKB-KW"/>
</dbReference>
<dbReference type="Pfam" id="PF18264">
    <property type="entry name" value="preSET_CXC"/>
    <property type="match status" value="1"/>
</dbReference>
<dbReference type="InterPro" id="IPR045318">
    <property type="entry name" value="EZH1/2-like"/>
</dbReference>
<dbReference type="GO" id="GO:0003682">
    <property type="term" value="F:chromatin binding"/>
    <property type="evidence" value="ECO:0007669"/>
    <property type="project" value="TreeGrafter"/>
</dbReference>
<evidence type="ECO:0000256" key="2">
    <source>
        <dbReference type="ARBA" id="ARBA00022679"/>
    </source>
</evidence>
<evidence type="ECO:0000256" key="5">
    <source>
        <dbReference type="ARBA" id="ARBA00023163"/>
    </source>
</evidence>
<evidence type="ECO:0000256" key="1">
    <source>
        <dbReference type="ARBA" id="ARBA00022603"/>
    </source>
</evidence>
<evidence type="ECO:0000259" key="6">
    <source>
        <dbReference type="PROSITE" id="PS51633"/>
    </source>
</evidence>
<accession>A0A0V0QPD4</accession>
<dbReference type="PANTHER" id="PTHR45747:SF4">
    <property type="entry name" value="HISTONE-LYSINE N-METHYLTRANSFERASE E(Z)"/>
    <property type="match status" value="1"/>
</dbReference>
<dbReference type="GO" id="GO:0005634">
    <property type="term" value="C:nucleus"/>
    <property type="evidence" value="ECO:0007669"/>
    <property type="project" value="TreeGrafter"/>
</dbReference>
<keyword evidence="8" id="KW-1185">Reference proteome</keyword>
<organism evidence="7 8">
    <name type="scientific">Pseudocohnilembus persalinus</name>
    <name type="common">Ciliate</name>
    <dbReference type="NCBI Taxonomy" id="266149"/>
    <lineage>
        <taxon>Eukaryota</taxon>
        <taxon>Sar</taxon>
        <taxon>Alveolata</taxon>
        <taxon>Ciliophora</taxon>
        <taxon>Intramacronucleata</taxon>
        <taxon>Oligohymenophorea</taxon>
        <taxon>Scuticociliatia</taxon>
        <taxon>Philasterida</taxon>
        <taxon>Pseudocohnilembidae</taxon>
        <taxon>Pseudocohnilembus</taxon>
    </lineage>
</organism>
<keyword evidence="3" id="KW-0949">S-adenosyl-L-methionine</keyword>
<sequence>MRDINLLYSQQTYQQIMQDIPNYKSYDNLLYKMRDIIEQFSYELKDEVIDILSRIFPSFALQDTDSKYTKYDEISEYKWENDQENNWQVDSWERVLSQLCMLLDVDETQAINEFSLTRLYKEFFCIVCQVYDCQIHGLNDVSTLQTSYIQSQQKFSDFDKSMIQLGIQNFSYDPCRIWLNNYQNLTCQSVFLYLFEELEINKGIYLDQIQLYEAKIQQHGKEHFKKKVQKKSLYGIGNKYGAIDPVLGYTYQPCMHYSHDGKLVPEEEQKCKQCICAKRKFCDKYCMCDPQKCTIRRKGCSCTSNCKNKKCDCYAGGFECDPDVIKYKLL</sequence>
<dbReference type="Proteomes" id="UP000054937">
    <property type="component" value="Unassembled WGS sequence"/>
</dbReference>
<name>A0A0V0QPD4_PSEPJ</name>